<feature type="coiled-coil region" evidence="1">
    <location>
        <begin position="176"/>
        <end position="204"/>
    </location>
</feature>
<proteinExistence type="predicted"/>
<feature type="compositionally biased region" description="Acidic residues" evidence="2">
    <location>
        <begin position="313"/>
        <end position="322"/>
    </location>
</feature>
<feature type="region of interest" description="Disordered" evidence="2">
    <location>
        <begin position="286"/>
        <end position="441"/>
    </location>
</feature>
<feature type="region of interest" description="Disordered" evidence="2">
    <location>
        <begin position="467"/>
        <end position="524"/>
    </location>
</feature>
<dbReference type="Proteomes" id="UP000813461">
    <property type="component" value="Unassembled WGS sequence"/>
</dbReference>
<comment type="caution">
    <text evidence="3">The sequence shown here is derived from an EMBL/GenBank/DDBJ whole genome shotgun (WGS) entry which is preliminary data.</text>
</comment>
<evidence type="ECO:0000256" key="2">
    <source>
        <dbReference type="SAM" id="MobiDB-lite"/>
    </source>
</evidence>
<keyword evidence="1" id="KW-0175">Coiled coil</keyword>
<feature type="compositionally biased region" description="Polar residues" evidence="2">
    <location>
        <begin position="477"/>
        <end position="506"/>
    </location>
</feature>
<feature type="compositionally biased region" description="Basic and acidic residues" evidence="2">
    <location>
        <begin position="325"/>
        <end position="377"/>
    </location>
</feature>
<dbReference type="EMBL" id="JAGMVJ010000016">
    <property type="protein sequence ID" value="KAH7079677.1"/>
    <property type="molecule type" value="Genomic_DNA"/>
</dbReference>
<feature type="compositionally biased region" description="Basic and acidic residues" evidence="2">
    <location>
        <begin position="467"/>
        <end position="476"/>
    </location>
</feature>
<organism evidence="3 4">
    <name type="scientific">Paraphoma chrysanthemicola</name>
    <dbReference type="NCBI Taxonomy" id="798071"/>
    <lineage>
        <taxon>Eukaryota</taxon>
        <taxon>Fungi</taxon>
        <taxon>Dikarya</taxon>
        <taxon>Ascomycota</taxon>
        <taxon>Pezizomycotina</taxon>
        <taxon>Dothideomycetes</taxon>
        <taxon>Pleosporomycetidae</taxon>
        <taxon>Pleosporales</taxon>
        <taxon>Pleosporineae</taxon>
        <taxon>Phaeosphaeriaceae</taxon>
        <taxon>Paraphoma</taxon>
    </lineage>
</organism>
<sequence length="524" mass="60039">MANNDDNSRRNRDRPEDNPFIAFRRFADAQVSSLLNTVFTLPATIANHHNVHQAREACLFKKADQASCDKLKEIEDDISGLRHEGRELYRVGDLQEVMKNIEKLMKLDREADELRDNIVGQSNDGPQSQDEKALIQKVANKKGQEWGWDWSWGFPKPFDDDGTRHSSRANESWTSMEETRARYRKREQELVDELAEEARTLLGDLGYNDAFRATVEAVDSSPALRGLLGEQAWAEYKRAFGFEEKDRDEDLNQAGYSPRTLDANVDMRKTGINWREAYQDLLSAENKDDEATNCPWRGRRRAQDGYPKRVPWADEETNDEPSYEYSHDHEDQHDDPPTPEAKQGHFEPAHKYDSSQEASDDQHIHKFLLEQQEKEGRQLGLADPFDTRPCQRSNANATSEAETELDVYEQMREKTTTSENFRAEATAPVLERTSEVKPSILSTLTTTERTVAPDGSVTTKVVLKKRFADGREESSETVHTQRGQESNQSSRDPWQEVHSTAISANGKTEERQQKPKKGGWFWSS</sequence>
<feature type="coiled-coil region" evidence="1">
    <location>
        <begin position="97"/>
        <end position="124"/>
    </location>
</feature>
<keyword evidence="4" id="KW-1185">Reference proteome</keyword>
<gene>
    <name evidence="3" type="ORF">FB567DRAFT_533107</name>
</gene>
<dbReference type="OrthoDB" id="4586300at2759"/>
<reference evidence="3" key="1">
    <citation type="journal article" date="2021" name="Nat. Commun.">
        <title>Genetic determinants of endophytism in the Arabidopsis root mycobiome.</title>
        <authorList>
            <person name="Mesny F."/>
            <person name="Miyauchi S."/>
            <person name="Thiergart T."/>
            <person name="Pickel B."/>
            <person name="Atanasova L."/>
            <person name="Karlsson M."/>
            <person name="Huettel B."/>
            <person name="Barry K.W."/>
            <person name="Haridas S."/>
            <person name="Chen C."/>
            <person name="Bauer D."/>
            <person name="Andreopoulos W."/>
            <person name="Pangilinan J."/>
            <person name="LaButti K."/>
            <person name="Riley R."/>
            <person name="Lipzen A."/>
            <person name="Clum A."/>
            <person name="Drula E."/>
            <person name="Henrissat B."/>
            <person name="Kohler A."/>
            <person name="Grigoriev I.V."/>
            <person name="Martin F.M."/>
            <person name="Hacquard S."/>
        </authorList>
    </citation>
    <scope>NUCLEOTIDE SEQUENCE</scope>
    <source>
        <strain evidence="3">MPI-SDFR-AT-0120</strain>
    </source>
</reference>
<evidence type="ECO:0000313" key="4">
    <source>
        <dbReference type="Proteomes" id="UP000813461"/>
    </source>
</evidence>
<feature type="compositionally biased region" description="Polar residues" evidence="2">
    <location>
        <begin position="390"/>
        <end position="400"/>
    </location>
</feature>
<accession>A0A8K0R0A7</accession>
<protein>
    <submittedName>
        <fullName evidence="3">Uncharacterized protein</fullName>
    </submittedName>
</protein>
<dbReference type="AlphaFoldDB" id="A0A8K0R0A7"/>
<evidence type="ECO:0000313" key="3">
    <source>
        <dbReference type="EMBL" id="KAH7079677.1"/>
    </source>
</evidence>
<evidence type="ECO:0000256" key="1">
    <source>
        <dbReference type="SAM" id="Coils"/>
    </source>
</evidence>
<name>A0A8K0R0A7_9PLEO</name>